<evidence type="ECO:0000313" key="3">
    <source>
        <dbReference type="Proteomes" id="UP000054925"/>
    </source>
</evidence>
<dbReference type="EMBL" id="FCOL02000014">
    <property type="protein sequence ID" value="SAL59758.1"/>
    <property type="molecule type" value="Genomic_DNA"/>
</dbReference>
<evidence type="ECO:0000313" key="2">
    <source>
        <dbReference type="EMBL" id="SAL59758.1"/>
    </source>
</evidence>
<dbReference type="AlphaFoldDB" id="A0A158IT65"/>
<keyword evidence="2" id="KW-0808">Transferase</keyword>
<dbReference type="InterPro" id="IPR050194">
    <property type="entry name" value="Glycosyltransferase_grp1"/>
</dbReference>
<dbReference type="PANTHER" id="PTHR45947">
    <property type="entry name" value="SULFOQUINOVOSYL TRANSFERASE SQD2"/>
    <property type="match status" value="1"/>
</dbReference>
<organism evidence="2 3">
    <name type="scientific">Caballeronia terrestris</name>
    <dbReference type="NCBI Taxonomy" id="1226301"/>
    <lineage>
        <taxon>Bacteria</taxon>
        <taxon>Pseudomonadati</taxon>
        <taxon>Pseudomonadota</taxon>
        <taxon>Betaproteobacteria</taxon>
        <taxon>Burkholderiales</taxon>
        <taxon>Burkholderiaceae</taxon>
        <taxon>Caballeronia</taxon>
    </lineage>
</organism>
<dbReference type="Pfam" id="PF13439">
    <property type="entry name" value="Glyco_transf_4"/>
    <property type="match status" value="1"/>
</dbReference>
<dbReference type="Pfam" id="PF13692">
    <property type="entry name" value="Glyco_trans_1_4"/>
    <property type="match status" value="1"/>
</dbReference>
<evidence type="ECO:0000259" key="1">
    <source>
        <dbReference type="Pfam" id="PF13439"/>
    </source>
</evidence>
<dbReference type="Gene3D" id="3.40.50.2000">
    <property type="entry name" value="Glycogen Phosphorylase B"/>
    <property type="match status" value="2"/>
</dbReference>
<comment type="caution">
    <text evidence="2">The sequence shown here is derived from an EMBL/GenBank/DDBJ whole genome shotgun (WGS) entry which is preliminary data.</text>
</comment>
<dbReference type="GO" id="GO:0016757">
    <property type="term" value="F:glycosyltransferase activity"/>
    <property type="evidence" value="ECO:0007669"/>
    <property type="project" value="UniProtKB-ARBA"/>
</dbReference>
<dbReference type="SUPFAM" id="SSF53756">
    <property type="entry name" value="UDP-Glycosyltransferase/glycogen phosphorylase"/>
    <property type="match status" value="1"/>
</dbReference>
<dbReference type="InterPro" id="IPR028098">
    <property type="entry name" value="Glyco_trans_4-like_N"/>
</dbReference>
<dbReference type="OrthoDB" id="267270at2"/>
<keyword evidence="3" id="KW-1185">Reference proteome</keyword>
<dbReference type="CDD" id="cd03823">
    <property type="entry name" value="GT4_ExpE7-like"/>
    <property type="match status" value="1"/>
</dbReference>
<gene>
    <name evidence="2" type="ORF">AWB67_02868</name>
</gene>
<protein>
    <submittedName>
        <fullName evidence="2">Glycosyl transferase, group 1</fullName>
    </submittedName>
</protein>
<name>A0A158IT65_9BURK</name>
<sequence>MKILIANTLYHPDSVGGAEVSTRILAEGLSAAGNEVCVVCATGTGVDRLSELNGVKIYHLRSVNLYWPHQPKKHSRVAKLMWHAIDVHNVMMARKLRNIIAREKPDIINTSNLSCLSIDIWRIARKAGVPIVHTARDYYLMCPTSTMFSHAKTCTRQCGMCALYAGPKKAASARVDVAIGVSRFVLQKHLDSGYFPQATRTAVISNCYVPFKDSAAPTERSRRYGGGAVRLGLLGRVSPEKGLEILLDQLLADDTLDWTLAIGGKGDAGYMESLQTKYRDPRVEFLGHVKAGDFLSSIDILVVPSIWNEPFGRVTVEAYSHGVPVVGANTGGIPEVIEPDSHLIFDIEKPHTIIEKIRDAIELLKSATVHDRLLNHAKSFSPASMVDAYIDVYHSALKKAV</sequence>
<reference evidence="2" key="1">
    <citation type="submission" date="2016-01" db="EMBL/GenBank/DDBJ databases">
        <authorList>
            <person name="Peeters C."/>
        </authorList>
    </citation>
    <scope>NUCLEOTIDE SEQUENCE [LARGE SCALE GENOMIC DNA]</scope>
    <source>
        <strain evidence="2">LMG 22937</strain>
    </source>
</reference>
<dbReference type="PANTHER" id="PTHR45947:SF13">
    <property type="entry name" value="TRANSFERASE"/>
    <property type="match status" value="1"/>
</dbReference>
<dbReference type="Proteomes" id="UP000054925">
    <property type="component" value="Unassembled WGS sequence"/>
</dbReference>
<accession>A0A158IT65</accession>
<proteinExistence type="predicted"/>
<feature type="domain" description="Glycosyltransferase subfamily 4-like N-terminal" evidence="1">
    <location>
        <begin position="15"/>
        <end position="206"/>
    </location>
</feature>